<dbReference type="AlphaFoldDB" id="R8ZYK0"/>
<protein>
    <recommendedName>
        <fullName evidence="3">Restriction endonuclease</fullName>
    </recommendedName>
</protein>
<dbReference type="EMBL" id="AOGZ02000020">
    <property type="protein sequence ID" value="EOQ94799.1"/>
    <property type="molecule type" value="Genomic_DNA"/>
</dbReference>
<reference evidence="1" key="1">
    <citation type="submission" date="2013-04" db="EMBL/GenBank/DDBJ databases">
        <authorList>
            <person name="Harkins D.M."/>
            <person name="Durkin A.S."/>
            <person name="Brinkac L.M."/>
            <person name="Haft D.H."/>
            <person name="Selengut J.D."/>
            <person name="Sanka R."/>
            <person name="DePew J."/>
            <person name="Purushe J."/>
            <person name="Galloway R.L."/>
            <person name="Vinetz J.M."/>
            <person name="Sutton G.G."/>
            <person name="Nierman W.C."/>
            <person name="Fouts D.E."/>
        </authorList>
    </citation>
    <scope>NUCLEOTIDE SEQUENCE [LARGE SCALE GENOMIC DNA]</scope>
    <source>
        <strain evidence="1">CDC</strain>
    </source>
</reference>
<sequence length="174" mass="20976">MKPFIDFLKFLFDQNDVNDDLETGHEFEQYVAELFTDQGNYFSILEWTPDNSIKHKNFRVESNQNPDLVIQYNPTKEKFAVECKFRSGLYKNKMNQVVLKWSYSEQIKRYKQFSQERKIPVFIVIGLGGEPDEPEYMFCIPLEEAKYPELFTSILEKFERPSDRNFFWKNRKLH</sequence>
<keyword evidence="2" id="KW-1185">Reference proteome</keyword>
<dbReference type="SUPFAM" id="SSF52980">
    <property type="entry name" value="Restriction endonuclease-like"/>
    <property type="match status" value="1"/>
</dbReference>
<evidence type="ECO:0000313" key="1">
    <source>
        <dbReference type="EMBL" id="EOQ94799.1"/>
    </source>
</evidence>
<dbReference type="RefSeq" id="WP_015683109.1">
    <property type="nucleotide sequence ID" value="NZ_AOGZ02000020.1"/>
</dbReference>
<name>R8ZYK0_9LEPT</name>
<dbReference type="InterPro" id="IPR011335">
    <property type="entry name" value="Restrct_endonuc-II-like"/>
</dbReference>
<proteinExistence type="predicted"/>
<accession>R8ZYK0</accession>
<dbReference type="STRING" id="1218599.LEP1GSC195_1376"/>
<gene>
    <name evidence="1" type="ORF">LEP1GSC195_1376</name>
</gene>
<dbReference type="OrthoDB" id="326817at2"/>
<comment type="caution">
    <text evidence="1">The sequence shown here is derived from an EMBL/GenBank/DDBJ whole genome shotgun (WGS) entry which is preliminary data.</text>
</comment>
<evidence type="ECO:0000313" key="2">
    <source>
        <dbReference type="Proteomes" id="UP000013984"/>
    </source>
</evidence>
<evidence type="ECO:0008006" key="3">
    <source>
        <dbReference type="Google" id="ProtNLM"/>
    </source>
</evidence>
<organism evidence="1 2">
    <name type="scientific">Leptospira wolbachii serovar Codice str. CDC</name>
    <dbReference type="NCBI Taxonomy" id="1218599"/>
    <lineage>
        <taxon>Bacteria</taxon>
        <taxon>Pseudomonadati</taxon>
        <taxon>Spirochaetota</taxon>
        <taxon>Spirochaetia</taxon>
        <taxon>Leptospirales</taxon>
        <taxon>Leptospiraceae</taxon>
        <taxon>Leptospira</taxon>
    </lineage>
</organism>
<dbReference type="Proteomes" id="UP000013984">
    <property type="component" value="Unassembled WGS sequence"/>
</dbReference>